<keyword evidence="1" id="KW-1188">Viral release from host cell</keyword>
<feature type="region of interest" description="Disordered" evidence="2">
    <location>
        <begin position="666"/>
        <end position="692"/>
    </location>
</feature>
<feature type="compositionally biased region" description="Polar residues" evidence="2">
    <location>
        <begin position="672"/>
        <end position="682"/>
    </location>
</feature>
<keyword evidence="3" id="KW-0472">Membrane</keyword>
<dbReference type="PANTHER" id="PTHR37813">
    <property type="entry name" value="FELS-2 PROPHAGE PROTEIN"/>
    <property type="match status" value="1"/>
</dbReference>
<evidence type="ECO:0000256" key="1">
    <source>
        <dbReference type="ARBA" id="ARBA00022612"/>
    </source>
</evidence>
<evidence type="ECO:0000313" key="5">
    <source>
        <dbReference type="EMBL" id="VVP34232.1"/>
    </source>
</evidence>
<dbReference type="Proteomes" id="UP000349468">
    <property type="component" value="Unassembled WGS sequence"/>
</dbReference>
<sequence>MADKFQLKALITGVDKLSPTLTGIRKNVAGFRKQMNSTGLGNIGFKDMLQGGAFAAPFIAGARAAMEFETSMADVKKVVTFDTPEQFKQMGQDVLDMSEKMPMAASGIAAIVAAGGQAGFARGELKQFAEDAVKMGIAFDQTADQSGDMMAKWRTSFKMTQPEVVTLADKINYLSNIGPSSAAQISDIVTRIGSLGGIAGLSAGQVAAMGATLAGVGVPSEVAATGMKNFMLSLTKGSAATKQQSEAFKSLRLDVKQVSKSMQKDAQGTIEDVLERIAKVDPAKQAGLLTQLFGTESVSAIAPLLTNLDLLKSSFGAVGKEGKFAGSMEAEYTARSATTANSMQLLTNKVTRLGVAVGSGLLPPFNAFMDQIGPAISQMSSLAAEHPGVIRGVLGAGVAFGVLRVAVMGAVVATKILSAVTAMSPIGIIVRGIALAAGLLIANWATVAPYFEALWEKIKGPAMILWGWFKQAFAFTPIPMVMENWGPLTELFSSLWGVLVAVSTPVMEFLGRMFEWTPLGMIAKNWAPITEWFQKLWAKLKPIIEPMMKYFGGGEGGEGIIKTATNKANEFAEEQRVRNAGPGGGDGAFVEAGAVEGAQRYQRMMKNAAGIPSTEKLLSRPNLSGPPGGLVAQQPGIAAKSSGLLQQTAANQTQKLSGEITVNIPGAPPGTTVDQAKTNQPGLSIKPSVGTRTIGVMRPN</sequence>
<dbReference type="Pfam" id="PF10145">
    <property type="entry name" value="PhageMin_Tail"/>
    <property type="match status" value="1"/>
</dbReference>
<name>A0A5E7NAP6_PSEFL</name>
<feature type="transmembrane region" description="Helical" evidence="3">
    <location>
        <begin position="389"/>
        <end position="414"/>
    </location>
</feature>
<evidence type="ECO:0000256" key="2">
    <source>
        <dbReference type="SAM" id="MobiDB-lite"/>
    </source>
</evidence>
<accession>A0A5E7NAP6</accession>
<evidence type="ECO:0000259" key="4">
    <source>
        <dbReference type="Pfam" id="PF10145"/>
    </source>
</evidence>
<dbReference type="AlphaFoldDB" id="A0A5E7NAP6"/>
<dbReference type="PANTHER" id="PTHR37813:SF1">
    <property type="entry name" value="FELS-2 PROPHAGE PROTEIN"/>
    <property type="match status" value="1"/>
</dbReference>
<gene>
    <name evidence="5" type="ORF">PS870_04481</name>
</gene>
<reference evidence="5 6" key="1">
    <citation type="submission" date="2019-09" db="EMBL/GenBank/DDBJ databases">
        <authorList>
            <person name="Chandra G."/>
            <person name="Truman W A."/>
        </authorList>
    </citation>
    <scope>NUCLEOTIDE SEQUENCE [LARGE SCALE GENOMIC DNA]</scope>
    <source>
        <strain evidence="5">PS870</strain>
    </source>
</reference>
<feature type="transmembrane region" description="Helical" evidence="3">
    <location>
        <begin position="426"/>
        <end position="451"/>
    </location>
</feature>
<evidence type="ECO:0000313" key="6">
    <source>
        <dbReference type="Proteomes" id="UP000349468"/>
    </source>
</evidence>
<proteinExistence type="predicted"/>
<dbReference type="RefSeq" id="WP_154912982.1">
    <property type="nucleotide sequence ID" value="NZ_CABVIK010000015.1"/>
</dbReference>
<keyword evidence="3" id="KW-0812">Transmembrane</keyword>
<dbReference type="NCBIfam" id="TIGR01760">
    <property type="entry name" value="tape_meas_TP901"/>
    <property type="match status" value="1"/>
</dbReference>
<dbReference type="EMBL" id="CABVIK010000015">
    <property type="protein sequence ID" value="VVP34232.1"/>
    <property type="molecule type" value="Genomic_DNA"/>
</dbReference>
<keyword evidence="3" id="KW-1133">Transmembrane helix</keyword>
<protein>
    <recommendedName>
        <fullName evidence="4">Phage tail tape measure protein domain-containing protein</fullName>
    </recommendedName>
</protein>
<evidence type="ECO:0000256" key="3">
    <source>
        <dbReference type="SAM" id="Phobius"/>
    </source>
</evidence>
<dbReference type="InterPro" id="IPR010090">
    <property type="entry name" value="Phage_tape_meas"/>
</dbReference>
<organism evidence="5 6">
    <name type="scientific">Pseudomonas fluorescens</name>
    <dbReference type="NCBI Taxonomy" id="294"/>
    <lineage>
        <taxon>Bacteria</taxon>
        <taxon>Pseudomonadati</taxon>
        <taxon>Pseudomonadota</taxon>
        <taxon>Gammaproteobacteria</taxon>
        <taxon>Pseudomonadales</taxon>
        <taxon>Pseudomonadaceae</taxon>
        <taxon>Pseudomonas</taxon>
    </lineage>
</organism>
<feature type="domain" description="Phage tail tape measure protein" evidence="4">
    <location>
        <begin position="92"/>
        <end position="294"/>
    </location>
</feature>